<evidence type="ECO:0000313" key="1">
    <source>
        <dbReference type="EMBL" id="KAL0434820.1"/>
    </source>
</evidence>
<reference evidence="1" key="2">
    <citation type="journal article" date="2024" name="Plant">
        <title>Genomic evolution and insights into agronomic trait innovations of Sesamum species.</title>
        <authorList>
            <person name="Miao H."/>
            <person name="Wang L."/>
            <person name="Qu L."/>
            <person name="Liu H."/>
            <person name="Sun Y."/>
            <person name="Le M."/>
            <person name="Wang Q."/>
            <person name="Wei S."/>
            <person name="Zheng Y."/>
            <person name="Lin W."/>
            <person name="Duan Y."/>
            <person name="Cao H."/>
            <person name="Xiong S."/>
            <person name="Wang X."/>
            <person name="Wei L."/>
            <person name="Li C."/>
            <person name="Ma Q."/>
            <person name="Ju M."/>
            <person name="Zhao R."/>
            <person name="Li G."/>
            <person name="Mu C."/>
            <person name="Tian Q."/>
            <person name="Mei H."/>
            <person name="Zhang T."/>
            <person name="Gao T."/>
            <person name="Zhang H."/>
        </authorList>
    </citation>
    <scope>NUCLEOTIDE SEQUENCE</scope>
    <source>
        <strain evidence="1">G02</strain>
    </source>
</reference>
<dbReference type="SUPFAM" id="SSF50630">
    <property type="entry name" value="Acid proteases"/>
    <property type="match status" value="1"/>
</dbReference>
<evidence type="ECO:0008006" key="2">
    <source>
        <dbReference type="Google" id="ProtNLM"/>
    </source>
</evidence>
<dbReference type="Gene3D" id="2.40.70.10">
    <property type="entry name" value="Acid Proteases"/>
    <property type="match status" value="1"/>
</dbReference>
<dbReference type="CDD" id="cd00303">
    <property type="entry name" value="retropepsin_like"/>
    <property type="match status" value="1"/>
</dbReference>
<accession>A0AAW2W3W2</accession>
<dbReference type="PANTHER" id="PTHR33240">
    <property type="entry name" value="OS08G0508500 PROTEIN"/>
    <property type="match status" value="1"/>
</dbReference>
<dbReference type="AlphaFoldDB" id="A0AAW2W3W2"/>
<organism evidence="1">
    <name type="scientific">Sesamum radiatum</name>
    <name type="common">Black benniseed</name>
    <dbReference type="NCBI Taxonomy" id="300843"/>
    <lineage>
        <taxon>Eukaryota</taxon>
        <taxon>Viridiplantae</taxon>
        <taxon>Streptophyta</taxon>
        <taxon>Embryophyta</taxon>
        <taxon>Tracheophyta</taxon>
        <taxon>Spermatophyta</taxon>
        <taxon>Magnoliopsida</taxon>
        <taxon>eudicotyledons</taxon>
        <taxon>Gunneridae</taxon>
        <taxon>Pentapetalae</taxon>
        <taxon>asterids</taxon>
        <taxon>lamiids</taxon>
        <taxon>Lamiales</taxon>
        <taxon>Pedaliaceae</taxon>
        <taxon>Sesamum</taxon>
    </lineage>
</organism>
<gene>
    <name evidence="1" type="ORF">Sradi_0189900</name>
</gene>
<reference evidence="1" key="1">
    <citation type="submission" date="2020-06" db="EMBL/GenBank/DDBJ databases">
        <authorList>
            <person name="Li T."/>
            <person name="Hu X."/>
            <person name="Zhang T."/>
            <person name="Song X."/>
            <person name="Zhang H."/>
            <person name="Dai N."/>
            <person name="Sheng W."/>
            <person name="Hou X."/>
            <person name="Wei L."/>
        </authorList>
    </citation>
    <scope>NUCLEOTIDE SEQUENCE</scope>
    <source>
        <strain evidence="1">G02</strain>
        <tissue evidence="1">Leaf</tissue>
    </source>
</reference>
<sequence>MVIKLDITNFSVHKVLVDNGSSADIIFWDVMKRIGLENAELDPVHTPLVGFGGGEVASMGTINLSVSMREEPRRKTIMVRFLIVDTQFAYNVILGRPSLNAFGAVVSTYHLK</sequence>
<dbReference type="EMBL" id="JACGWJ010000002">
    <property type="protein sequence ID" value="KAL0434820.1"/>
    <property type="molecule type" value="Genomic_DNA"/>
</dbReference>
<comment type="caution">
    <text evidence="1">The sequence shown here is derived from an EMBL/GenBank/DDBJ whole genome shotgun (WGS) entry which is preliminary data.</text>
</comment>
<dbReference type="PANTHER" id="PTHR33240:SF17">
    <property type="entry name" value="EUKARYOTIC PEPTIDE CHAIN RELEASE FACTOR GTP-BINDING SUBUNIT-LIKE"/>
    <property type="match status" value="1"/>
</dbReference>
<dbReference type="InterPro" id="IPR021109">
    <property type="entry name" value="Peptidase_aspartic_dom_sf"/>
</dbReference>
<name>A0AAW2W3W2_SESRA</name>
<proteinExistence type="predicted"/>
<protein>
    <recommendedName>
        <fullName evidence="2">Peptidase A2 domain-containing protein</fullName>
    </recommendedName>
</protein>